<dbReference type="Proteomes" id="UP000078572">
    <property type="component" value="Chromosome 1"/>
</dbReference>
<evidence type="ECO:0000313" key="2">
    <source>
        <dbReference type="Proteomes" id="UP000078572"/>
    </source>
</evidence>
<dbReference type="AlphaFoldDB" id="A0A191ZSU0"/>
<accession>A0A191ZSU0</accession>
<protein>
    <submittedName>
        <fullName evidence="1">ABC transporter</fullName>
    </submittedName>
</protein>
<dbReference type="SUPFAM" id="SSF159594">
    <property type="entry name" value="XCC0632-like"/>
    <property type="match status" value="1"/>
</dbReference>
<dbReference type="OrthoDB" id="5568302at2"/>
<sequence length="222" mass="23080">MSMLSAVLCPTLSRALALSAPLLLVTALAACSSAPVAPAALYDFGLAPTAASGARLPTALRVAEVAGPSWMDGIAIYYRLAYAQSQRTDAYANSRWVESPVNLFDARLRNAAAARGQVVGYAGQEVPMLRVELVDFSQVFDQPGASRGVVRLRATVFKSREVVDQRVVQADAPAPSADAAGGVAALTQASDRAIGEVLDWVAALPLAAHTPTAASQPAVRAH</sequence>
<name>A0A191ZSU0_9RALS</name>
<dbReference type="STRING" id="190721.ACS15_0243"/>
<dbReference type="InterPro" id="IPR005586">
    <property type="entry name" value="ABC_trans_aux"/>
</dbReference>
<proteinExistence type="predicted"/>
<evidence type="ECO:0000313" key="1">
    <source>
        <dbReference type="EMBL" id="ANJ71169.1"/>
    </source>
</evidence>
<dbReference type="RefSeq" id="WP_064801358.1">
    <property type="nucleotide sequence ID" value="NZ_CP016022.1"/>
</dbReference>
<dbReference type="EMBL" id="CP016022">
    <property type="protein sequence ID" value="ANJ71169.1"/>
    <property type="molecule type" value="Genomic_DNA"/>
</dbReference>
<dbReference type="GeneID" id="61524611"/>
<keyword evidence="2" id="KW-1185">Reference proteome</keyword>
<dbReference type="Pfam" id="PF03886">
    <property type="entry name" value="ABC_trans_aux"/>
    <property type="match status" value="1"/>
</dbReference>
<gene>
    <name evidence="1" type="ORF">A9Y76_01155</name>
</gene>
<dbReference type="Gene3D" id="3.40.50.10610">
    <property type="entry name" value="ABC-type transport auxiliary lipoprotein component"/>
    <property type="match status" value="1"/>
</dbReference>
<organism evidence="1 2">
    <name type="scientific">Ralstonia insidiosa</name>
    <dbReference type="NCBI Taxonomy" id="190721"/>
    <lineage>
        <taxon>Bacteria</taxon>
        <taxon>Pseudomonadati</taxon>
        <taxon>Pseudomonadota</taxon>
        <taxon>Betaproteobacteria</taxon>
        <taxon>Burkholderiales</taxon>
        <taxon>Burkholderiaceae</taxon>
        <taxon>Ralstonia</taxon>
    </lineage>
</organism>
<reference evidence="2" key="1">
    <citation type="submission" date="2016-06" db="EMBL/GenBank/DDBJ databases">
        <authorList>
            <person name="Xu Y."/>
            <person name="Nagy A."/>
            <person name="Yan X."/>
            <person name="Kim S.W."/>
            <person name="Haley B."/>
            <person name="Liu N.T."/>
            <person name="Nou X."/>
        </authorList>
    </citation>
    <scope>NUCLEOTIDE SEQUENCE [LARGE SCALE GENOMIC DNA]</scope>
    <source>
        <strain evidence="2">ATCC 49129</strain>
    </source>
</reference>